<evidence type="ECO:0000259" key="1">
    <source>
        <dbReference type="PROSITE" id="PS50053"/>
    </source>
</evidence>
<dbReference type="InterPro" id="IPR019954">
    <property type="entry name" value="Ubiquitin_CS"/>
</dbReference>
<dbReference type="AlphaFoldDB" id="A0AA86Q555"/>
<sequence length="73" mass="8388">MKIFVKTLACKNITLDVEPTDTIQNLKGKIQDQEAIPAHYQELLFYGRLLMDTETLSHCKIQNEATLLLLKLQ</sequence>
<evidence type="ECO:0000313" key="3">
    <source>
        <dbReference type="EMBL" id="CAL5985028.1"/>
    </source>
</evidence>
<keyword evidence="4" id="KW-1185">Reference proteome</keyword>
<dbReference type="SUPFAM" id="SSF54236">
    <property type="entry name" value="Ubiquitin-like"/>
    <property type="match status" value="1"/>
</dbReference>
<dbReference type="PROSITE" id="PS50053">
    <property type="entry name" value="UBIQUITIN_2"/>
    <property type="match status" value="1"/>
</dbReference>
<comment type="caution">
    <text evidence="2">The sequence shown here is derived from an EMBL/GenBank/DDBJ whole genome shotgun (WGS) entry which is preliminary data.</text>
</comment>
<reference evidence="3 4" key="2">
    <citation type="submission" date="2024-07" db="EMBL/GenBank/DDBJ databases">
        <authorList>
            <person name="Akdeniz Z."/>
        </authorList>
    </citation>
    <scope>NUCLEOTIDE SEQUENCE [LARGE SCALE GENOMIC DNA]</scope>
</reference>
<gene>
    <name evidence="2" type="ORF">HINF_LOCUS40234</name>
    <name evidence="3" type="ORF">HINF_LOCUS8489</name>
</gene>
<dbReference type="InterPro" id="IPR000626">
    <property type="entry name" value="Ubiquitin-like_dom"/>
</dbReference>
<name>A0AA86Q555_9EUKA</name>
<dbReference type="PANTHER" id="PTHR10666">
    <property type="entry name" value="UBIQUITIN"/>
    <property type="match status" value="1"/>
</dbReference>
<dbReference type="SMART" id="SM00213">
    <property type="entry name" value="UBQ"/>
    <property type="match status" value="1"/>
</dbReference>
<dbReference type="EMBL" id="CAXDID020000018">
    <property type="protein sequence ID" value="CAL5985028.1"/>
    <property type="molecule type" value="Genomic_DNA"/>
</dbReference>
<dbReference type="PRINTS" id="PR00348">
    <property type="entry name" value="UBIQUITIN"/>
</dbReference>
<dbReference type="EMBL" id="CATOUU010000834">
    <property type="protein sequence ID" value="CAI9952589.1"/>
    <property type="molecule type" value="Genomic_DNA"/>
</dbReference>
<dbReference type="Proteomes" id="UP001642409">
    <property type="component" value="Unassembled WGS sequence"/>
</dbReference>
<accession>A0AA86Q555</accession>
<dbReference type="InterPro" id="IPR050158">
    <property type="entry name" value="Ubiquitin_ubiquitin-like"/>
</dbReference>
<dbReference type="InterPro" id="IPR019956">
    <property type="entry name" value="Ubiquitin_dom"/>
</dbReference>
<dbReference type="InterPro" id="IPR029071">
    <property type="entry name" value="Ubiquitin-like_domsf"/>
</dbReference>
<protein>
    <submittedName>
        <fullName evidence="2">Ubiquitin</fullName>
    </submittedName>
</protein>
<reference evidence="2" key="1">
    <citation type="submission" date="2023-06" db="EMBL/GenBank/DDBJ databases">
        <authorList>
            <person name="Kurt Z."/>
        </authorList>
    </citation>
    <scope>NUCLEOTIDE SEQUENCE</scope>
</reference>
<feature type="domain" description="Ubiquitin-like" evidence="1">
    <location>
        <begin position="1"/>
        <end position="73"/>
    </location>
</feature>
<evidence type="ECO:0000313" key="2">
    <source>
        <dbReference type="EMBL" id="CAI9952589.1"/>
    </source>
</evidence>
<dbReference type="PROSITE" id="PS00299">
    <property type="entry name" value="UBIQUITIN_1"/>
    <property type="match status" value="1"/>
</dbReference>
<dbReference type="Gene3D" id="3.10.20.90">
    <property type="entry name" value="Phosphatidylinositol 3-kinase Catalytic Subunit, Chain A, domain 1"/>
    <property type="match status" value="1"/>
</dbReference>
<dbReference type="FunFam" id="3.10.20.90:FF:000205">
    <property type="entry name" value="2'-5'-oligoadenylate synthase-like protein 2"/>
    <property type="match status" value="1"/>
</dbReference>
<proteinExistence type="predicted"/>
<dbReference type="Pfam" id="PF00240">
    <property type="entry name" value="ubiquitin"/>
    <property type="match status" value="1"/>
</dbReference>
<organism evidence="2">
    <name type="scientific">Hexamita inflata</name>
    <dbReference type="NCBI Taxonomy" id="28002"/>
    <lineage>
        <taxon>Eukaryota</taxon>
        <taxon>Metamonada</taxon>
        <taxon>Diplomonadida</taxon>
        <taxon>Hexamitidae</taxon>
        <taxon>Hexamitinae</taxon>
        <taxon>Hexamita</taxon>
    </lineage>
</organism>
<evidence type="ECO:0000313" key="4">
    <source>
        <dbReference type="Proteomes" id="UP001642409"/>
    </source>
</evidence>